<dbReference type="RefSeq" id="XP_002504019.1">
    <property type="nucleotide sequence ID" value="XM_002503973.1"/>
</dbReference>
<reference evidence="1 2" key="1">
    <citation type="journal article" date="2009" name="Science">
        <title>Green evolution and dynamic adaptations revealed by genomes of the marine picoeukaryotes Micromonas.</title>
        <authorList>
            <person name="Worden A.Z."/>
            <person name="Lee J.H."/>
            <person name="Mock T."/>
            <person name="Rouze P."/>
            <person name="Simmons M.P."/>
            <person name="Aerts A.L."/>
            <person name="Allen A.E."/>
            <person name="Cuvelier M.L."/>
            <person name="Derelle E."/>
            <person name="Everett M.V."/>
            <person name="Foulon E."/>
            <person name="Grimwood J."/>
            <person name="Gundlach H."/>
            <person name="Henrissat B."/>
            <person name="Napoli C."/>
            <person name="McDonald S.M."/>
            <person name="Parker M.S."/>
            <person name="Rombauts S."/>
            <person name="Salamov A."/>
            <person name="Von Dassow P."/>
            <person name="Badger J.H."/>
            <person name="Coutinho P.M."/>
            <person name="Demir E."/>
            <person name="Dubchak I."/>
            <person name="Gentemann C."/>
            <person name="Eikrem W."/>
            <person name="Gready J.E."/>
            <person name="John U."/>
            <person name="Lanier W."/>
            <person name="Lindquist E.A."/>
            <person name="Lucas S."/>
            <person name="Mayer K.F."/>
            <person name="Moreau H."/>
            <person name="Not F."/>
            <person name="Otillar R."/>
            <person name="Panaud O."/>
            <person name="Pangilinan J."/>
            <person name="Paulsen I."/>
            <person name="Piegu B."/>
            <person name="Poliakov A."/>
            <person name="Robbens S."/>
            <person name="Schmutz J."/>
            <person name="Toulza E."/>
            <person name="Wyss T."/>
            <person name="Zelensky A."/>
            <person name="Zhou K."/>
            <person name="Armbrust E.V."/>
            <person name="Bhattacharya D."/>
            <person name="Goodenough U.W."/>
            <person name="Van de Peer Y."/>
            <person name="Grigoriev I.V."/>
        </authorList>
    </citation>
    <scope>NUCLEOTIDE SEQUENCE [LARGE SCALE GENOMIC DNA]</scope>
    <source>
        <strain evidence="2">RCC299 / NOUM17</strain>
    </source>
</reference>
<proteinExistence type="predicted"/>
<keyword evidence="2" id="KW-1185">Reference proteome</keyword>
<organism evidence="1 2">
    <name type="scientific">Micromonas commoda (strain RCC299 / NOUM17 / CCMP2709)</name>
    <name type="common">Picoplanktonic green alga</name>
    <dbReference type="NCBI Taxonomy" id="296587"/>
    <lineage>
        <taxon>Eukaryota</taxon>
        <taxon>Viridiplantae</taxon>
        <taxon>Chlorophyta</taxon>
        <taxon>Mamiellophyceae</taxon>
        <taxon>Mamiellales</taxon>
        <taxon>Mamiellaceae</taxon>
        <taxon>Micromonas</taxon>
    </lineage>
</organism>
<dbReference type="InParanoid" id="C1EAW6"/>
<evidence type="ECO:0000313" key="1">
    <source>
        <dbReference type="EMBL" id="ACO65277.1"/>
    </source>
</evidence>
<dbReference type="Proteomes" id="UP000002009">
    <property type="component" value="Chromosome 7"/>
</dbReference>
<name>C1EAW6_MICCC</name>
<sequence length="149" mass="15873">MMSACARRPFRLNSSCCRPLHMTSSPLLTVTVIGYSSILFPTTFASGCTCRIAAFAASNSCMPPSQLEQNVTVYVSPLATLMPEDAARTLSITFPSMDARGGAAATRPRWTAGFDPRGLRSRRADSAAAELSVNADIRAVRGAAPNWSL</sequence>
<accession>C1EAW6</accession>
<dbReference type="EMBL" id="CP001328">
    <property type="protein sequence ID" value="ACO65277.1"/>
    <property type="molecule type" value="Genomic_DNA"/>
</dbReference>
<evidence type="ECO:0000313" key="2">
    <source>
        <dbReference type="Proteomes" id="UP000002009"/>
    </source>
</evidence>
<dbReference type="AlphaFoldDB" id="C1EAW6"/>
<gene>
    <name evidence="1" type="ORF">MICPUN_101570</name>
</gene>
<dbReference type="GeneID" id="8245309"/>
<dbReference type="KEGG" id="mis:MICPUN_101570"/>
<protein>
    <submittedName>
        <fullName evidence="1">Uncharacterized protein</fullName>
    </submittedName>
</protein>